<comment type="caution">
    <text evidence="1">The sequence shown here is derived from an EMBL/GenBank/DDBJ whole genome shotgun (WGS) entry which is preliminary data.</text>
</comment>
<organism evidence="1 2">
    <name type="scientific">Ktedonobacter racemifer DSM 44963</name>
    <dbReference type="NCBI Taxonomy" id="485913"/>
    <lineage>
        <taxon>Bacteria</taxon>
        <taxon>Bacillati</taxon>
        <taxon>Chloroflexota</taxon>
        <taxon>Ktedonobacteria</taxon>
        <taxon>Ktedonobacterales</taxon>
        <taxon>Ktedonobacteraceae</taxon>
        <taxon>Ktedonobacter</taxon>
    </lineage>
</organism>
<keyword evidence="2" id="KW-1185">Reference proteome</keyword>
<proteinExistence type="predicted"/>
<dbReference type="InParanoid" id="D6TMQ4"/>
<evidence type="ECO:0000313" key="2">
    <source>
        <dbReference type="Proteomes" id="UP000004508"/>
    </source>
</evidence>
<reference evidence="1 2" key="1">
    <citation type="journal article" date="2011" name="Stand. Genomic Sci.">
        <title>Non-contiguous finished genome sequence and contextual data of the filamentous soil bacterium Ktedonobacter racemifer type strain (SOSP1-21).</title>
        <authorList>
            <person name="Chang Y.J."/>
            <person name="Land M."/>
            <person name="Hauser L."/>
            <person name="Chertkov O."/>
            <person name="Del Rio T.G."/>
            <person name="Nolan M."/>
            <person name="Copeland A."/>
            <person name="Tice H."/>
            <person name="Cheng J.F."/>
            <person name="Lucas S."/>
            <person name="Han C."/>
            <person name="Goodwin L."/>
            <person name="Pitluck S."/>
            <person name="Ivanova N."/>
            <person name="Ovchinikova G."/>
            <person name="Pati A."/>
            <person name="Chen A."/>
            <person name="Palaniappan K."/>
            <person name="Mavromatis K."/>
            <person name="Liolios K."/>
            <person name="Brettin T."/>
            <person name="Fiebig A."/>
            <person name="Rohde M."/>
            <person name="Abt B."/>
            <person name="Goker M."/>
            <person name="Detter J.C."/>
            <person name="Woyke T."/>
            <person name="Bristow J."/>
            <person name="Eisen J.A."/>
            <person name="Markowitz V."/>
            <person name="Hugenholtz P."/>
            <person name="Kyrpides N.C."/>
            <person name="Klenk H.P."/>
            <person name="Lapidus A."/>
        </authorList>
    </citation>
    <scope>NUCLEOTIDE SEQUENCE [LARGE SCALE GENOMIC DNA]</scope>
    <source>
        <strain evidence="2">DSM 44963</strain>
    </source>
</reference>
<accession>D6TMQ4</accession>
<evidence type="ECO:0000313" key="1">
    <source>
        <dbReference type="EMBL" id="EFH87054.1"/>
    </source>
</evidence>
<name>D6TMQ4_KTERA</name>
<sequence length="44" mass="5198">MKKLKEISTQLEVMRKNLANLMMTYQPDSKTLEFLNAQLQQLVE</sequence>
<dbReference type="AlphaFoldDB" id="D6TMQ4"/>
<dbReference type="EMBL" id="ADVG01000002">
    <property type="protein sequence ID" value="EFH87054.1"/>
    <property type="molecule type" value="Genomic_DNA"/>
</dbReference>
<protein>
    <submittedName>
        <fullName evidence="1">Uncharacterized protein</fullName>
    </submittedName>
</protein>
<gene>
    <name evidence="1" type="ORF">Krac_8375</name>
</gene>
<dbReference type="Proteomes" id="UP000004508">
    <property type="component" value="Unassembled WGS sequence"/>
</dbReference>